<feature type="region of interest" description="Disordered" evidence="2">
    <location>
        <begin position="168"/>
        <end position="209"/>
    </location>
</feature>
<feature type="compositionally biased region" description="Acidic residues" evidence="2">
    <location>
        <begin position="926"/>
        <end position="940"/>
    </location>
</feature>
<feature type="compositionally biased region" description="Basic and acidic residues" evidence="2">
    <location>
        <begin position="727"/>
        <end position="743"/>
    </location>
</feature>
<feature type="compositionally biased region" description="Polar residues" evidence="2">
    <location>
        <begin position="691"/>
        <end position="702"/>
    </location>
</feature>
<feature type="compositionally biased region" description="Basic and acidic residues" evidence="2">
    <location>
        <begin position="117"/>
        <end position="128"/>
    </location>
</feature>
<dbReference type="AlphaFoldDB" id="A0A1A8D5F1"/>
<feature type="compositionally biased region" description="Basic residues" evidence="2">
    <location>
        <begin position="887"/>
        <end position="919"/>
    </location>
</feature>
<dbReference type="PROSITE" id="PS00018">
    <property type="entry name" value="EF_HAND_1"/>
    <property type="match status" value="1"/>
</dbReference>
<feature type="compositionally biased region" description="Polar residues" evidence="2">
    <location>
        <begin position="839"/>
        <end position="850"/>
    </location>
</feature>
<evidence type="ECO:0000313" key="4">
    <source>
        <dbReference type="EMBL" id="SBP86066.1"/>
    </source>
</evidence>
<evidence type="ECO:0000256" key="2">
    <source>
        <dbReference type="SAM" id="MobiDB-lite"/>
    </source>
</evidence>
<feature type="domain" description="G-patch" evidence="3">
    <location>
        <begin position="151"/>
        <end position="171"/>
    </location>
</feature>
<dbReference type="GO" id="GO:0006397">
    <property type="term" value="P:mRNA processing"/>
    <property type="evidence" value="ECO:0007669"/>
    <property type="project" value="InterPro"/>
</dbReference>
<feature type="compositionally biased region" description="Acidic residues" evidence="2">
    <location>
        <begin position="1"/>
        <end position="11"/>
    </location>
</feature>
<dbReference type="InterPro" id="IPR000467">
    <property type="entry name" value="G_patch_dom"/>
</dbReference>
<feature type="compositionally biased region" description="Basic and acidic residues" evidence="2">
    <location>
        <begin position="790"/>
        <end position="800"/>
    </location>
</feature>
<dbReference type="Pfam" id="PF07713">
    <property type="entry name" value="DUF1604"/>
    <property type="match status" value="1"/>
</dbReference>
<comment type="similarity">
    <text evidence="1">Belongs to the GPATCH1 family.</text>
</comment>
<dbReference type="PANTHER" id="PTHR13384">
    <property type="entry name" value="G PATCH DOMAIN-CONTAINING PROTEIN 1"/>
    <property type="match status" value="1"/>
</dbReference>
<feature type="compositionally biased region" description="Low complexity" evidence="2">
    <location>
        <begin position="715"/>
        <end position="726"/>
    </location>
</feature>
<dbReference type="InterPro" id="IPR011666">
    <property type="entry name" value="DUF1604"/>
</dbReference>
<protein>
    <submittedName>
        <fullName evidence="4">G patch domain containing 1</fullName>
    </submittedName>
</protein>
<accession>A0A1A8D5F1</accession>
<dbReference type="GO" id="GO:0005634">
    <property type="term" value="C:nucleus"/>
    <property type="evidence" value="ECO:0007669"/>
    <property type="project" value="TreeGrafter"/>
</dbReference>
<dbReference type="EMBL" id="HADZ01022125">
    <property type="protein sequence ID" value="SBP86066.1"/>
    <property type="molecule type" value="Transcribed_RNA"/>
</dbReference>
<feature type="region of interest" description="Disordered" evidence="2">
    <location>
        <begin position="662"/>
        <end position="959"/>
    </location>
</feature>
<feature type="compositionally biased region" description="Basic residues" evidence="2">
    <location>
        <begin position="949"/>
        <end position="959"/>
    </location>
</feature>
<reference evidence="4" key="1">
    <citation type="submission" date="2016-05" db="EMBL/GenBank/DDBJ databases">
        <authorList>
            <person name="Lavstsen T."/>
            <person name="Jespersen J.S."/>
        </authorList>
    </citation>
    <scope>NUCLEOTIDE SEQUENCE</scope>
    <source>
        <tissue evidence="4">Brain</tissue>
    </source>
</reference>
<feature type="compositionally biased region" description="Basic and acidic residues" evidence="2">
    <location>
        <begin position="578"/>
        <end position="596"/>
    </location>
</feature>
<proteinExistence type="inferred from homology"/>
<feature type="compositionally biased region" description="Low complexity" evidence="2">
    <location>
        <begin position="811"/>
        <end position="838"/>
    </location>
</feature>
<sequence>MARDDDGDEDFVTFGTALEPLEDDEPLRKPIPLHEQTVKDEKGRYQRFHGAFTGGFSAGYFNTVGSKEGWTPSTFVSSRQQKADKHHARPEDFMDEEDFGEHGIAPRQITTSLEFSSSRRDEAAERAKAVGAQAALIPGDTLLEELISPAKSSIGVELLRRMGWREGQGVGPRVKRKPRRQQQAEGGTKAYGCMLPPAGSEDSEDEYEEFAPDNVTFAPKDVTPVDFSPRLGVQGLGYRGLDPGLALLGRGADEHIDLFRPQSESRSRLFGDARSSVRRGGVAGQAFGVGALEDDDEDVYHRDSMSRYDTVLGGEEPGDGLFGWTAPQQYTKKKDKSKDASYLGKILEGFTLAQNPPEEKVIFPPPALPSNYRPVHRFRPQVDVSRLSGVSPALAQALKTSRGHMIKEDPQQEGRHQLDSGQRRTMLGEDALKGPSSVMDLLRPEDRQRLLNLRNSTTPTTCTPVSADKSQVAKQDLLVGVAPPPSGLQQQQKVLAAWRGSNASTQTFKPFEKTPSKQARYDLYLDRLRQGDTDALEQSLDQTMTEWERSREREEFVRASVLYRPSSSSLSSRFTSAKHKEDEDSVEVNRDEEGDVDDKQNAVKMKMFGKLTRETFEWHPDKLLCKRFNVPDPHPGSGVVGLPKVKRDKFSVFNFLSVMESREMAAPPKPPESGKKSRWDVSHQETKGTSEDPQSAAQTQTETKSDHSSDPGLPASSSRDTSAASRTQEKLADLQSSEKKTAGDEEEQQEEDEEQEEEESRPSMDLFKAIFASSSDEKSSSSSEESNDEEDRKDKEEGKTDLQPANLFTIATSSVTTSSVTTSSVTTSSVTASSAVTSNSHTGAASFQKSAQEELEFGPKLPPPSTPADRGGAAQICSQSREEFSRKKEKKHKSRKQNKHKKDKKKKKCKKHKHKQEKKSKKDESDSSEDMDKDDDDDDQVSTAELLKRLKNIQSHRTR</sequence>
<dbReference type="PANTHER" id="PTHR13384:SF19">
    <property type="entry name" value="G PATCH DOMAIN-CONTAINING PROTEIN 1"/>
    <property type="match status" value="1"/>
</dbReference>
<gene>
    <name evidence="4" type="primary">GPATCH1</name>
</gene>
<dbReference type="PROSITE" id="PS50174">
    <property type="entry name" value="G_PATCH"/>
    <property type="match status" value="1"/>
</dbReference>
<feature type="region of interest" description="Disordered" evidence="2">
    <location>
        <begin position="1"/>
        <end position="30"/>
    </location>
</feature>
<dbReference type="Pfam" id="PF26093">
    <property type="entry name" value="HTH_TGH"/>
    <property type="match status" value="1"/>
</dbReference>
<feature type="compositionally biased region" description="Acidic residues" evidence="2">
    <location>
        <begin position="744"/>
        <end position="759"/>
    </location>
</feature>
<dbReference type="Pfam" id="PF01585">
    <property type="entry name" value="G-patch"/>
    <property type="match status" value="1"/>
</dbReference>
<feature type="region of interest" description="Disordered" evidence="2">
    <location>
        <begin position="96"/>
        <end position="130"/>
    </location>
</feature>
<dbReference type="InterPro" id="IPR018247">
    <property type="entry name" value="EF_Hand_1_Ca_BS"/>
</dbReference>
<feature type="region of interest" description="Disordered" evidence="2">
    <location>
        <begin position="572"/>
        <end position="596"/>
    </location>
</feature>
<reference evidence="4" key="2">
    <citation type="submission" date="2016-06" db="EMBL/GenBank/DDBJ databases">
        <title>The genome of a short-lived fish provides insights into sex chromosome evolution and the genetic control of aging.</title>
        <authorList>
            <person name="Reichwald K."/>
            <person name="Felder M."/>
            <person name="Petzold A."/>
            <person name="Koch P."/>
            <person name="Groth M."/>
            <person name="Platzer M."/>
        </authorList>
    </citation>
    <scope>NUCLEOTIDE SEQUENCE</scope>
    <source>
        <tissue evidence="4">Brain</tissue>
    </source>
</reference>
<evidence type="ECO:0000256" key="1">
    <source>
        <dbReference type="ARBA" id="ARBA00008600"/>
    </source>
</evidence>
<name>A0A1A8D5F1_NOTKA</name>
<feature type="compositionally biased region" description="Basic and acidic residues" evidence="2">
    <location>
        <begin position="672"/>
        <end position="690"/>
    </location>
</feature>
<organism evidence="4">
    <name type="scientific">Nothobranchius kadleci</name>
    <name type="common">African annual killifish</name>
    <dbReference type="NCBI Taxonomy" id="1051664"/>
    <lineage>
        <taxon>Eukaryota</taxon>
        <taxon>Metazoa</taxon>
        <taxon>Chordata</taxon>
        <taxon>Craniata</taxon>
        <taxon>Vertebrata</taxon>
        <taxon>Euteleostomi</taxon>
        <taxon>Actinopterygii</taxon>
        <taxon>Neopterygii</taxon>
        <taxon>Teleostei</taxon>
        <taxon>Neoteleostei</taxon>
        <taxon>Acanthomorphata</taxon>
        <taxon>Ovalentaria</taxon>
        <taxon>Atherinomorphae</taxon>
        <taxon>Cyprinodontiformes</taxon>
        <taxon>Nothobranchiidae</taxon>
        <taxon>Nothobranchius</taxon>
    </lineage>
</organism>
<dbReference type="GO" id="GO:0003723">
    <property type="term" value="F:RNA binding"/>
    <property type="evidence" value="ECO:0007669"/>
    <property type="project" value="TreeGrafter"/>
</dbReference>
<evidence type="ECO:0000259" key="3">
    <source>
        <dbReference type="PROSITE" id="PS50174"/>
    </source>
</evidence>